<evidence type="ECO:0000313" key="2">
    <source>
        <dbReference type="Proteomes" id="UP000316659"/>
    </source>
</evidence>
<gene>
    <name evidence="1" type="ORF">CCE02nite_33060</name>
</gene>
<dbReference type="AlphaFoldDB" id="A0A4Y4E2W1"/>
<proteinExistence type="predicted"/>
<name>A0A4Y4E2W1_CELCE</name>
<comment type="caution">
    <text evidence="1">The sequence shown here is derived from an EMBL/GenBank/DDBJ whole genome shotgun (WGS) entry which is preliminary data.</text>
</comment>
<dbReference type="RefSeq" id="WP_043652402.1">
    <property type="nucleotide sequence ID" value="NZ_BJNZ01000027.1"/>
</dbReference>
<organism evidence="1 2">
    <name type="scientific">Cellulosimicrobium cellulans</name>
    <name type="common">Arthrobacter luteus</name>
    <dbReference type="NCBI Taxonomy" id="1710"/>
    <lineage>
        <taxon>Bacteria</taxon>
        <taxon>Bacillati</taxon>
        <taxon>Actinomycetota</taxon>
        <taxon>Actinomycetes</taxon>
        <taxon>Micrococcales</taxon>
        <taxon>Promicromonosporaceae</taxon>
        <taxon>Cellulosimicrobium</taxon>
    </lineage>
</organism>
<evidence type="ECO:0000313" key="1">
    <source>
        <dbReference type="EMBL" id="GED11307.1"/>
    </source>
</evidence>
<dbReference type="EMBL" id="BJNZ01000027">
    <property type="protein sequence ID" value="GED11307.1"/>
    <property type="molecule type" value="Genomic_DNA"/>
</dbReference>
<protein>
    <submittedName>
        <fullName evidence="1">Uncharacterized protein</fullName>
    </submittedName>
</protein>
<sequence>MTTTTENPDVRAVVRLRHRQVVDRLDELRLVRRLADTMTQTEIAQVLAISQPAVNKKLRAAARVPNLPDGFSGASPYEIAERYVAGQIDRDRVIDELARWPYASTPKTDGFDWLVEDVAGTFEEVGRALDDGLLDGDTYDAVLAAKTGRSAR</sequence>
<accession>A0A4Y4E2W1</accession>
<dbReference type="Proteomes" id="UP000316659">
    <property type="component" value="Unassembled WGS sequence"/>
</dbReference>
<reference evidence="1 2" key="1">
    <citation type="submission" date="2019-06" db="EMBL/GenBank/DDBJ databases">
        <title>Whole genome shotgun sequence of Cellulosimicrobium cellulans NBRC 15516.</title>
        <authorList>
            <person name="Hosoyama A."/>
            <person name="Uohara A."/>
            <person name="Ohji S."/>
            <person name="Ichikawa N."/>
        </authorList>
    </citation>
    <scope>NUCLEOTIDE SEQUENCE [LARGE SCALE GENOMIC DNA]</scope>
    <source>
        <strain evidence="1 2">NBRC 15516</strain>
    </source>
</reference>